<feature type="region of interest" description="Disordered" evidence="1">
    <location>
        <begin position="1"/>
        <end position="20"/>
    </location>
</feature>
<dbReference type="RefSeq" id="WP_188510174.1">
    <property type="nucleotide sequence ID" value="NZ_BMGB01000001.1"/>
</dbReference>
<evidence type="ECO:0000256" key="1">
    <source>
        <dbReference type="SAM" id="MobiDB-lite"/>
    </source>
</evidence>
<reference evidence="3" key="1">
    <citation type="journal article" date="2014" name="Int. J. Syst. Evol. Microbiol.">
        <title>Complete genome sequence of Corynebacterium casei LMG S-19264T (=DSM 44701T), isolated from a smear-ripened cheese.</title>
        <authorList>
            <consortium name="US DOE Joint Genome Institute (JGI-PGF)"/>
            <person name="Walter F."/>
            <person name="Albersmeier A."/>
            <person name="Kalinowski J."/>
            <person name="Ruckert C."/>
        </authorList>
    </citation>
    <scope>NUCLEOTIDE SEQUENCE</scope>
    <source>
        <strain evidence="3">CGMCC 1.12813</strain>
    </source>
</reference>
<keyword evidence="4" id="KW-1185">Reference proteome</keyword>
<keyword evidence="2" id="KW-0472">Membrane</keyword>
<accession>A0A916SL38</accession>
<dbReference type="Proteomes" id="UP000606922">
    <property type="component" value="Unassembled WGS sequence"/>
</dbReference>
<reference evidence="3" key="2">
    <citation type="submission" date="2020-09" db="EMBL/GenBank/DDBJ databases">
        <authorList>
            <person name="Sun Q."/>
            <person name="Zhou Y."/>
        </authorList>
    </citation>
    <scope>NUCLEOTIDE SEQUENCE</scope>
    <source>
        <strain evidence="3">CGMCC 1.12813</strain>
    </source>
</reference>
<dbReference type="EMBL" id="BMGB01000001">
    <property type="protein sequence ID" value="GGB02674.1"/>
    <property type="molecule type" value="Genomic_DNA"/>
</dbReference>
<feature type="transmembrane region" description="Helical" evidence="2">
    <location>
        <begin position="40"/>
        <end position="63"/>
    </location>
</feature>
<dbReference type="AlphaFoldDB" id="A0A916SL38"/>
<proteinExistence type="predicted"/>
<sequence>MHDTAAAGQETHSTGEPVWFLPTGTAQGARNAHRLRGWSIAVASALLLWGVIALVVTAVVSAFA</sequence>
<protein>
    <submittedName>
        <fullName evidence="3">Uncharacterized protein</fullName>
    </submittedName>
</protein>
<gene>
    <name evidence="3" type="ORF">GCM10010979_16660</name>
</gene>
<keyword evidence="2" id="KW-1133">Transmembrane helix</keyword>
<name>A0A916SL38_9MICO</name>
<evidence type="ECO:0000256" key="2">
    <source>
        <dbReference type="SAM" id="Phobius"/>
    </source>
</evidence>
<organism evidence="3 4">
    <name type="scientific">Conyzicola nivalis</name>
    <dbReference type="NCBI Taxonomy" id="1477021"/>
    <lineage>
        <taxon>Bacteria</taxon>
        <taxon>Bacillati</taxon>
        <taxon>Actinomycetota</taxon>
        <taxon>Actinomycetes</taxon>
        <taxon>Micrococcales</taxon>
        <taxon>Microbacteriaceae</taxon>
        <taxon>Conyzicola</taxon>
    </lineage>
</organism>
<evidence type="ECO:0000313" key="4">
    <source>
        <dbReference type="Proteomes" id="UP000606922"/>
    </source>
</evidence>
<comment type="caution">
    <text evidence="3">The sequence shown here is derived from an EMBL/GenBank/DDBJ whole genome shotgun (WGS) entry which is preliminary data.</text>
</comment>
<keyword evidence="2" id="KW-0812">Transmembrane</keyword>
<evidence type="ECO:0000313" key="3">
    <source>
        <dbReference type="EMBL" id="GGB02674.1"/>
    </source>
</evidence>